<reference evidence="1" key="1">
    <citation type="submission" date="2018-06" db="EMBL/GenBank/DDBJ databases">
        <authorList>
            <person name="Zhirakovskaya E."/>
        </authorList>
    </citation>
    <scope>NUCLEOTIDE SEQUENCE</scope>
</reference>
<dbReference type="AlphaFoldDB" id="A0A3B0VSS1"/>
<accession>A0A3B0VSS1</accession>
<gene>
    <name evidence="1" type="ORF">MNBD_DELTA03-1144</name>
</gene>
<dbReference type="PANTHER" id="PTHR41247:SF1">
    <property type="entry name" value="HTH-TYPE TRANSCRIPTIONAL REPRESSOR YCNK"/>
    <property type="match status" value="1"/>
</dbReference>
<evidence type="ECO:0000313" key="1">
    <source>
        <dbReference type="EMBL" id="VAW41517.1"/>
    </source>
</evidence>
<dbReference type="PANTHER" id="PTHR41247">
    <property type="entry name" value="HTH-TYPE TRANSCRIPTIONAL REPRESSOR YCNK"/>
    <property type="match status" value="1"/>
</dbReference>
<dbReference type="EMBL" id="UOEX01000388">
    <property type="protein sequence ID" value="VAW41517.1"/>
    <property type="molecule type" value="Genomic_DNA"/>
</dbReference>
<dbReference type="Gene3D" id="3.30.70.2050">
    <property type="match status" value="1"/>
</dbReference>
<organism evidence="1">
    <name type="scientific">hydrothermal vent metagenome</name>
    <dbReference type="NCBI Taxonomy" id="652676"/>
    <lineage>
        <taxon>unclassified sequences</taxon>
        <taxon>metagenomes</taxon>
        <taxon>ecological metagenomes</taxon>
    </lineage>
</organism>
<name>A0A3B0VSS1_9ZZZZ</name>
<sequence length="177" mass="19501">MKQISCLSVNRVTNLGIMTVLALAFILAAVSPSPAAPEPGVNKDTRCAVCGMFVARYPNWIAKIVLKNGKTEYFDGPKDMLAYYFSPAKYGGTSPSDFKAVMVQDYYTLKWLDARKAFFVVGSDVHGPMGKEFIPFASEGAAKSFAGDHKAHMIMKFDQITMAQDEAMRGSQMMKMK</sequence>
<dbReference type="SUPFAM" id="SSF160387">
    <property type="entry name" value="NosL/MerB-like"/>
    <property type="match status" value="1"/>
</dbReference>
<dbReference type="Pfam" id="PF05573">
    <property type="entry name" value="NosL"/>
    <property type="match status" value="1"/>
</dbReference>
<proteinExistence type="predicted"/>
<dbReference type="InterPro" id="IPR008719">
    <property type="entry name" value="N2O_reductase_NosL"/>
</dbReference>
<protein>
    <submittedName>
        <fullName evidence="1">Nitrous oxide reductase maturation protein, outer-membrane lipoprotein NosL</fullName>
    </submittedName>
</protein>
<keyword evidence="1" id="KW-0449">Lipoprotein</keyword>